<dbReference type="SMART" id="SM01217">
    <property type="entry name" value="Fn3_like"/>
    <property type="match status" value="1"/>
</dbReference>
<dbReference type="InterPro" id="IPR036962">
    <property type="entry name" value="Glyco_hydro_3_N_sf"/>
</dbReference>
<dbReference type="InterPro" id="IPR002772">
    <property type="entry name" value="Glyco_hydro_3_C"/>
</dbReference>
<dbReference type="Gene3D" id="3.40.50.1700">
    <property type="entry name" value="Glycoside hydrolase family 3 C-terminal domain"/>
    <property type="match status" value="1"/>
</dbReference>
<comment type="similarity">
    <text evidence="1">Belongs to the glycosyl hydrolase 3 family.</text>
</comment>
<dbReference type="InterPro" id="IPR036881">
    <property type="entry name" value="Glyco_hydro_3_C_sf"/>
</dbReference>
<dbReference type="GO" id="GO:0009044">
    <property type="term" value="F:xylan 1,4-beta-xylosidase activity"/>
    <property type="evidence" value="ECO:0007669"/>
    <property type="project" value="InterPro"/>
</dbReference>
<feature type="chain" id="PRO_5029557798" evidence="5">
    <location>
        <begin position="20"/>
        <end position="782"/>
    </location>
</feature>
<dbReference type="InterPro" id="IPR026891">
    <property type="entry name" value="Fn3-like"/>
</dbReference>
<dbReference type="SUPFAM" id="SSF51445">
    <property type="entry name" value="(Trans)glycosidases"/>
    <property type="match status" value="1"/>
</dbReference>
<evidence type="ECO:0000256" key="1">
    <source>
        <dbReference type="ARBA" id="ARBA00005336"/>
    </source>
</evidence>
<dbReference type="InterPro" id="IPR017853">
    <property type="entry name" value="GH"/>
</dbReference>
<dbReference type="InterPro" id="IPR013783">
    <property type="entry name" value="Ig-like_fold"/>
</dbReference>
<feature type="domain" description="Fibronectin type III-like" evidence="6">
    <location>
        <begin position="674"/>
        <end position="755"/>
    </location>
</feature>
<dbReference type="InterPro" id="IPR044993">
    <property type="entry name" value="BXL"/>
</dbReference>
<dbReference type="Gene3D" id="3.20.20.300">
    <property type="entry name" value="Glycoside hydrolase, family 3, N-terminal domain"/>
    <property type="match status" value="1"/>
</dbReference>
<dbReference type="GO" id="GO:0031222">
    <property type="term" value="P:arabinan catabolic process"/>
    <property type="evidence" value="ECO:0007669"/>
    <property type="project" value="TreeGrafter"/>
</dbReference>
<sequence>MIKLCGLILFAVCFDLISRQPQALGGMSVRSPWQDVSLPIERRVLALVSNMTVEEKISQLSSSSAAIDHLDIPAFNWWTECLHGMWMPWDNAKAATFFPQPIGLAATWDTEFVGGIASIISEEMRAINNEQYSKDKTYRGLNCFGPNINIFRDPRWGRGSETYGEDPHLTSRMGVAFVKGLQSEDPAYIKVGATCKHFAAYSLENSDGYSRLSFNASVSQRDAVDTYLPAFEACVTEGHAQSVMCSYNAVNGVPTCASRDLLQKHLRQDWTFPGMVVSDCGSVEGVSQNHKFAKSLAEGAADTLKAGTDMSCADYSYLKDSLKEGLVGHIDIDMALIRVLTQRFKLGMFDPPELQPWSSIPMDVVGSQHHVEVAEEAVRRGSVLLKNKKTSIHHGAPKTLPLDASKLKKVSVLGPFAHSPEMLLGNYYGTPAGHVTTPFEAVKAYLGDKAEVSLHLGTRVTGYAPISEDAINACREVDVCIFFVGSSMIKTHEQAGPADMYTMWSGTTEGEGFDRSHIKLPGSQEEIIKAAAVNTDTPIVVVLVHGGPLDVSWMHKSDRIGAIMSAWYPGQGAAGIADLLFGKVSPSGKLPITFYYNNYTEIQSMSNMDMRSWPGRTYRYLQEPEIYPFSHGLSYTAFEYRSLGLRKDANALGDPNAFIARVEVHNTGDVEAAEVVHLFVAPSPVLLGAAAGNALPQKTLKGFARIVVKPGQHQAVELPLASKDFQFASSEHAFGDSRGLQVVAGDWLVQVGSEEISCSVSAVKPLQVISRLVTATQRLNSN</sequence>
<dbReference type="PANTHER" id="PTHR42721">
    <property type="entry name" value="SUGAR HYDROLASE-RELATED"/>
    <property type="match status" value="1"/>
</dbReference>
<name>A0A7L9QEL9_9CHLO</name>
<dbReference type="PANTHER" id="PTHR42721:SF3">
    <property type="entry name" value="BETA-D-XYLOSIDASE 5-RELATED"/>
    <property type="match status" value="1"/>
</dbReference>
<dbReference type="Gene3D" id="2.60.40.10">
    <property type="entry name" value="Immunoglobulins"/>
    <property type="match status" value="1"/>
</dbReference>
<accession>A0A7L9QEL9</accession>
<evidence type="ECO:0000256" key="2">
    <source>
        <dbReference type="ARBA" id="ARBA00022729"/>
    </source>
</evidence>
<organism evidence="7">
    <name type="scientific">Trebouxia lynnae</name>
    <dbReference type="NCBI Taxonomy" id="1825957"/>
    <lineage>
        <taxon>Eukaryota</taxon>
        <taxon>Viridiplantae</taxon>
        <taxon>Chlorophyta</taxon>
        <taxon>core chlorophytes</taxon>
        <taxon>Trebouxiophyceae</taxon>
        <taxon>Trebouxiales</taxon>
        <taxon>Trebouxiaceae</taxon>
        <taxon>Trebouxia</taxon>
    </lineage>
</organism>
<evidence type="ECO:0000256" key="5">
    <source>
        <dbReference type="SAM" id="SignalP"/>
    </source>
</evidence>
<dbReference type="SUPFAM" id="SSF52279">
    <property type="entry name" value="Beta-D-glucan exohydrolase, C-terminal domain"/>
    <property type="match status" value="1"/>
</dbReference>
<proteinExistence type="evidence at transcript level"/>
<keyword evidence="4" id="KW-0326">Glycosidase</keyword>
<keyword evidence="2 5" id="KW-0732">Signal</keyword>
<dbReference type="Pfam" id="PF00933">
    <property type="entry name" value="Glyco_hydro_3"/>
    <property type="match status" value="1"/>
</dbReference>
<dbReference type="Pfam" id="PF01915">
    <property type="entry name" value="Glyco_hydro_3_C"/>
    <property type="match status" value="1"/>
</dbReference>
<feature type="signal peptide" evidence="5">
    <location>
        <begin position="1"/>
        <end position="19"/>
    </location>
</feature>
<evidence type="ECO:0000256" key="3">
    <source>
        <dbReference type="ARBA" id="ARBA00022801"/>
    </source>
</evidence>
<dbReference type="EMBL" id="MT438951">
    <property type="protein sequence ID" value="QOL01198.1"/>
    <property type="molecule type" value="mRNA"/>
</dbReference>
<dbReference type="AlphaFoldDB" id="A0A7L9QEL9"/>
<evidence type="ECO:0000259" key="6">
    <source>
        <dbReference type="SMART" id="SM01217"/>
    </source>
</evidence>
<dbReference type="PRINTS" id="PR00133">
    <property type="entry name" value="GLHYDRLASE3"/>
</dbReference>
<dbReference type="GO" id="GO:0046556">
    <property type="term" value="F:alpha-L-arabinofuranosidase activity"/>
    <property type="evidence" value="ECO:0007669"/>
    <property type="project" value="TreeGrafter"/>
</dbReference>
<dbReference type="InterPro" id="IPR001764">
    <property type="entry name" value="Glyco_hydro_3_N"/>
</dbReference>
<dbReference type="Pfam" id="PF14310">
    <property type="entry name" value="Fn3-like"/>
    <property type="match status" value="1"/>
</dbReference>
<reference evidence="7" key="1">
    <citation type="journal article" date="2020" name="Microb. Ecol.">
        <title>The Under-explored Extracellular Proteome of Aero-Terrestrial Microalgae Provides Clues on Different Mechanisms of Desiccation Tolerance in Non-Model Organisms.</title>
        <authorList>
            <person name="Gonzalez-Hourcade M."/>
            <person name="Del Campo E.M."/>
            <person name="Casano L.M."/>
        </authorList>
    </citation>
    <scope>NUCLEOTIDE SEQUENCE</scope>
    <source>
        <strain evidence="7">TR9</strain>
    </source>
</reference>
<dbReference type="GO" id="GO:0045493">
    <property type="term" value="P:xylan catabolic process"/>
    <property type="evidence" value="ECO:0007669"/>
    <property type="project" value="InterPro"/>
</dbReference>
<evidence type="ECO:0000313" key="7">
    <source>
        <dbReference type="EMBL" id="QOL01198.1"/>
    </source>
</evidence>
<protein>
    <submittedName>
        <fullName evidence="7">Putative extracellular protein TR9_010</fullName>
    </submittedName>
</protein>
<keyword evidence="3" id="KW-0378">Hydrolase</keyword>
<evidence type="ECO:0000256" key="4">
    <source>
        <dbReference type="ARBA" id="ARBA00023295"/>
    </source>
</evidence>